<evidence type="ECO:0000313" key="2">
    <source>
        <dbReference type="Proteomes" id="UP000001519"/>
    </source>
</evidence>
<reference evidence="2" key="1">
    <citation type="submission" date="2011-05" db="EMBL/GenBank/DDBJ databases">
        <title>Insights into the evolution of the great apes provided by the gorilla genome.</title>
        <authorList>
            <person name="Scally A."/>
        </authorList>
    </citation>
    <scope>NUCLEOTIDE SEQUENCE [LARGE SCALE GENOMIC DNA]</scope>
</reference>
<dbReference type="Proteomes" id="UP000001519">
    <property type="component" value="Chromosome 5"/>
</dbReference>
<dbReference type="InParanoid" id="G3QNF6"/>
<evidence type="ECO:0000313" key="1">
    <source>
        <dbReference type="Ensembl" id="ENSGGOP00000004071.3"/>
    </source>
</evidence>
<sequence length="111" mass="12579">MPNTHKEQDFMLQSCHCVSTSSALHAKTKFFCQSTLARTRFREPTTEVCMPSTSTKGKIAFGHVIKNTQFIIEVMGTFCSPPPERTGHFWSSTITRCHNLGQENKVSNRKQ</sequence>
<protein>
    <submittedName>
        <fullName evidence="1">Uncharacterized protein</fullName>
    </submittedName>
</protein>
<dbReference type="GeneTree" id="ENSGT00390000017762"/>
<accession>G3QNF6</accession>
<keyword evidence="2" id="KW-1185">Reference proteome</keyword>
<reference evidence="1" key="3">
    <citation type="submission" date="2025-08" db="UniProtKB">
        <authorList>
            <consortium name="Ensembl"/>
        </authorList>
    </citation>
    <scope>IDENTIFICATION</scope>
</reference>
<organism evidence="1 2">
    <name type="scientific">Gorilla gorilla gorilla</name>
    <name type="common">Western lowland gorilla</name>
    <dbReference type="NCBI Taxonomy" id="9595"/>
    <lineage>
        <taxon>Eukaryota</taxon>
        <taxon>Metazoa</taxon>
        <taxon>Chordata</taxon>
        <taxon>Craniata</taxon>
        <taxon>Vertebrata</taxon>
        <taxon>Euteleostomi</taxon>
        <taxon>Mammalia</taxon>
        <taxon>Eutheria</taxon>
        <taxon>Euarchontoglires</taxon>
        <taxon>Primates</taxon>
        <taxon>Haplorrhini</taxon>
        <taxon>Catarrhini</taxon>
        <taxon>Hominidae</taxon>
        <taxon>Gorilla</taxon>
    </lineage>
</organism>
<dbReference type="HOGENOM" id="CLU_2764359_0_0_1"/>
<dbReference type="EMBL" id="CABD030041973">
    <property type="status" value="NOT_ANNOTATED_CDS"/>
    <property type="molecule type" value="Genomic_DNA"/>
</dbReference>
<dbReference type="eggNOG" id="ENOG502TMB5">
    <property type="taxonomic scope" value="Eukaryota"/>
</dbReference>
<name>G3QNF6_GORGO</name>
<dbReference type="Ensembl" id="ENSGGOT00000004171.3">
    <property type="protein sequence ID" value="ENSGGOP00000004071.3"/>
    <property type="gene ID" value="ENSGGOG00000004151.3"/>
</dbReference>
<reference evidence="1" key="4">
    <citation type="submission" date="2025-09" db="UniProtKB">
        <authorList>
            <consortium name="Ensembl"/>
        </authorList>
    </citation>
    <scope>IDENTIFICATION</scope>
</reference>
<reference evidence="1 2" key="2">
    <citation type="journal article" date="2012" name="Nature">
        <title>Insights into hominid evolution from the gorilla genome sequence.</title>
        <authorList>
            <person name="Scally A."/>
            <person name="Dutheil J.Y."/>
            <person name="Hillier L.W."/>
            <person name="Jordan G.E."/>
            <person name="Goodhead I."/>
            <person name="Herrero J."/>
            <person name="Hobolth A."/>
            <person name="Lappalainen T."/>
            <person name="Mailund T."/>
            <person name="Marques-Bonet T."/>
            <person name="McCarthy S."/>
            <person name="Montgomery S.H."/>
            <person name="Schwalie P.C."/>
            <person name="Tang Y.A."/>
            <person name="Ward M.C."/>
            <person name="Xue Y."/>
            <person name="Yngvadottir B."/>
            <person name="Alkan C."/>
            <person name="Andersen L.N."/>
            <person name="Ayub Q."/>
            <person name="Ball E.V."/>
            <person name="Beal K."/>
            <person name="Bradley B.J."/>
            <person name="Chen Y."/>
            <person name="Clee C.M."/>
            <person name="Fitzgerald S."/>
            <person name="Graves T.A."/>
            <person name="Gu Y."/>
            <person name="Heath P."/>
            <person name="Heger A."/>
            <person name="Karakoc E."/>
            <person name="Kolb-Kokocinski A."/>
            <person name="Laird G.K."/>
            <person name="Lunter G."/>
            <person name="Meader S."/>
            <person name="Mort M."/>
            <person name="Mullikin J.C."/>
            <person name="Munch K."/>
            <person name="O'Connor T.D."/>
            <person name="Phillips A.D."/>
            <person name="Prado-Martinez J."/>
            <person name="Rogers A.S."/>
            <person name="Sajjadian S."/>
            <person name="Schmidt D."/>
            <person name="Shaw K."/>
            <person name="Simpson J.T."/>
            <person name="Stenson P.D."/>
            <person name="Turner D.J."/>
            <person name="Vigilant L."/>
            <person name="Vilella A.J."/>
            <person name="Whitener W."/>
            <person name="Zhu B."/>
            <person name="Cooper D.N."/>
            <person name="de Jong P."/>
            <person name="Dermitzakis E.T."/>
            <person name="Eichler E.E."/>
            <person name="Flicek P."/>
            <person name="Goldman N."/>
            <person name="Mundy N.I."/>
            <person name="Ning Z."/>
            <person name="Odom D.T."/>
            <person name="Ponting C.P."/>
            <person name="Quail M.A."/>
            <person name="Ryder O.A."/>
            <person name="Searle S.M."/>
            <person name="Warren W.C."/>
            <person name="Wilson R.K."/>
            <person name="Schierup M.H."/>
            <person name="Rogers J."/>
            <person name="Tyler-Smith C."/>
            <person name="Durbin R."/>
        </authorList>
    </citation>
    <scope>NUCLEOTIDE SEQUENCE [LARGE SCALE GENOMIC DNA]</scope>
</reference>
<dbReference type="OMA" id="THKEQDF"/>
<proteinExistence type="predicted"/>
<dbReference type="AlphaFoldDB" id="G3QNF6"/>